<evidence type="ECO:0000256" key="4">
    <source>
        <dbReference type="ARBA" id="ARBA00022989"/>
    </source>
</evidence>
<keyword evidence="11" id="KW-1185">Reference proteome</keyword>
<evidence type="ECO:0000256" key="1">
    <source>
        <dbReference type="ARBA" id="ARBA00004141"/>
    </source>
</evidence>
<evidence type="ECO:0000256" key="6">
    <source>
        <dbReference type="SAM" id="MobiDB-lite"/>
    </source>
</evidence>
<dbReference type="Proteomes" id="UP001163046">
    <property type="component" value="Unassembled WGS sequence"/>
</dbReference>
<keyword evidence="3 8" id="KW-0732">Signal</keyword>
<evidence type="ECO:0000256" key="7">
    <source>
        <dbReference type="SAM" id="Phobius"/>
    </source>
</evidence>
<dbReference type="GO" id="GO:0005794">
    <property type="term" value="C:Golgi apparatus"/>
    <property type="evidence" value="ECO:0007669"/>
    <property type="project" value="TreeGrafter"/>
</dbReference>
<dbReference type="InterPro" id="IPR009637">
    <property type="entry name" value="GPR107/GPR108-like"/>
</dbReference>
<gene>
    <name evidence="10" type="primary">TMEM87A_1</name>
    <name evidence="10" type="ORF">OS493_002777</name>
</gene>
<feature type="transmembrane region" description="Helical" evidence="7">
    <location>
        <begin position="337"/>
        <end position="356"/>
    </location>
</feature>
<feature type="signal peptide" evidence="8">
    <location>
        <begin position="1"/>
        <end position="22"/>
    </location>
</feature>
<accession>A0A9W9YFZ6</accession>
<dbReference type="EMBL" id="MU827778">
    <property type="protein sequence ID" value="KAJ7340054.1"/>
    <property type="molecule type" value="Genomic_DNA"/>
</dbReference>
<feature type="region of interest" description="Disordered" evidence="6">
    <location>
        <begin position="128"/>
        <end position="241"/>
    </location>
</feature>
<sequence length="442" mass="48793">MAASERYFVFLLLNFFLLSVCCLPEPGKKDLHFDKNRTYGGFSKTMSKGYTVAIKGKCSGASKVQINWRLVVSECAEQFSFSKDTDDSLRSLRYSFVNHSLTGIQQVTCGSVIHLQDLSNQKEIIVFPRPVPEESKPGDDAKKSKPSKATSNKPGSSAGDDTKKQASTNPKQSPTPTSGTAVGEKKLNLKIVKKPDDHSRRKRDTNTEEVNNDDVETEIEEAGEPSTAVTTDAEEPSKAASKVKANNQVCVTKHDGVFLLIVNAFPVDEKKTSDEEKPTEKEFQLTLNVEMKAKRGYLSASDWPLYPFYGSMSLLYVFYGIVWLVVSACQWRDLLRIQFWIGGVIALGMLEKAVFFSEYNNINITGETSPGLTIFAELVSCVKRTLARILVIIVSMGFGIVKPRLGTTLHRVLGVGALYFILATVEGCFRALHPKSDPADSS</sequence>
<keyword evidence="5 7" id="KW-0472">Membrane</keyword>
<dbReference type="InterPro" id="IPR053937">
    <property type="entry name" value="GOST_TM"/>
</dbReference>
<feature type="transmembrane region" description="Helical" evidence="7">
    <location>
        <begin position="413"/>
        <end position="432"/>
    </location>
</feature>
<feature type="transmembrane region" description="Helical" evidence="7">
    <location>
        <begin position="305"/>
        <end position="325"/>
    </location>
</feature>
<dbReference type="GO" id="GO:0042147">
    <property type="term" value="P:retrograde transport, endosome to Golgi"/>
    <property type="evidence" value="ECO:0007669"/>
    <property type="project" value="TreeGrafter"/>
</dbReference>
<comment type="subcellular location">
    <subcellularLocation>
        <location evidence="1">Membrane</location>
        <topology evidence="1">Multi-pass membrane protein</topology>
    </subcellularLocation>
</comment>
<feature type="transmembrane region" description="Helical" evidence="7">
    <location>
        <begin position="385"/>
        <end position="401"/>
    </location>
</feature>
<evidence type="ECO:0000259" key="9">
    <source>
        <dbReference type="Pfam" id="PF06814"/>
    </source>
</evidence>
<evidence type="ECO:0000313" key="10">
    <source>
        <dbReference type="EMBL" id="KAJ7340054.1"/>
    </source>
</evidence>
<dbReference type="OrthoDB" id="19932at2759"/>
<evidence type="ECO:0000256" key="8">
    <source>
        <dbReference type="SAM" id="SignalP"/>
    </source>
</evidence>
<protein>
    <submittedName>
        <fullName evidence="10">Transmembrane protein 87A</fullName>
    </submittedName>
</protein>
<evidence type="ECO:0000313" key="11">
    <source>
        <dbReference type="Proteomes" id="UP001163046"/>
    </source>
</evidence>
<feature type="domain" description="GOST seven transmembrane" evidence="9">
    <location>
        <begin position="304"/>
        <end position="438"/>
    </location>
</feature>
<feature type="compositionally biased region" description="Basic and acidic residues" evidence="6">
    <location>
        <begin position="131"/>
        <end position="143"/>
    </location>
</feature>
<organism evidence="10 11">
    <name type="scientific">Desmophyllum pertusum</name>
    <dbReference type="NCBI Taxonomy" id="174260"/>
    <lineage>
        <taxon>Eukaryota</taxon>
        <taxon>Metazoa</taxon>
        <taxon>Cnidaria</taxon>
        <taxon>Anthozoa</taxon>
        <taxon>Hexacorallia</taxon>
        <taxon>Scleractinia</taxon>
        <taxon>Caryophylliina</taxon>
        <taxon>Caryophylliidae</taxon>
        <taxon>Desmophyllum</taxon>
    </lineage>
</organism>
<name>A0A9W9YFZ6_9CNID</name>
<keyword evidence="2 7" id="KW-0812">Transmembrane</keyword>
<dbReference type="AlphaFoldDB" id="A0A9W9YFZ6"/>
<keyword evidence="4 7" id="KW-1133">Transmembrane helix</keyword>
<feature type="compositionally biased region" description="Polar residues" evidence="6">
    <location>
        <begin position="165"/>
        <end position="180"/>
    </location>
</feature>
<feature type="chain" id="PRO_5040949923" evidence="8">
    <location>
        <begin position="23"/>
        <end position="442"/>
    </location>
</feature>
<dbReference type="Pfam" id="PF06814">
    <property type="entry name" value="GOST_TM"/>
    <property type="match status" value="1"/>
</dbReference>
<dbReference type="PANTHER" id="PTHR21229">
    <property type="entry name" value="LUNG SEVEN TRANSMEMBRANE RECEPTOR"/>
    <property type="match status" value="1"/>
</dbReference>
<feature type="compositionally biased region" description="Acidic residues" evidence="6">
    <location>
        <begin position="210"/>
        <end position="223"/>
    </location>
</feature>
<dbReference type="GO" id="GO:0005829">
    <property type="term" value="C:cytosol"/>
    <property type="evidence" value="ECO:0007669"/>
    <property type="project" value="GOC"/>
</dbReference>
<dbReference type="GO" id="GO:0016020">
    <property type="term" value="C:membrane"/>
    <property type="evidence" value="ECO:0007669"/>
    <property type="project" value="UniProtKB-SubCell"/>
</dbReference>
<evidence type="ECO:0000256" key="3">
    <source>
        <dbReference type="ARBA" id="ARBA00022729"/>
    </source>
</evidence>
<proteinExistence type="predicted"/>
<dbReference type="PANTHER" id="PTHR21229:SF1">
    <property type="entry name" value="GH17801P"/>
    <property type="match status" value="1"/>
</dbReference>
<evidence type="ECO:0000256" key="5">
    <source>
        <dbReference type="ARBA" id="ARBA00023136"/>
    </source>
</evidence>
<evidence type="ECO:0000256" key="2">
    <source>
        <dbReference type="ARBA" id="ARBA00022692"/>
    </source>
</evidence>
<feature type="compositionally biased region" description="Basic and acidic residues" evidence="6">
    <location>
        <begin position="183"/>
        <end position="199"/>
    </location>
</feature>
<reference evidence="10" key="1">
    <citation type="submission" date="2023-01" db="EMBL/GenBank/DDBJ databases">
        <title>Genome assembly of the deep-sea coral Lophelia pertusa.</title>
        <authorList>
            <person name="Herrera S."/>
            <person name="Cordes E."/>
        </authorList>
    </citation>
    <scope>NUCLEOTIDE SEQUENCE</scope>
    <source>
        <strain evidence="10">USNM1676648</strain>
        <tissue evidence="10">Polyp</tissue>
    </source>
</reference>
<comment type="caution">
    <text evidence="10">The sequence shown here is derived from an EMBL/GenBank/DDBJ whole genome shotgun (WGS) entry which is preliminary data.</text>
</comment>